<keyword evidence="8" id="KW-1185">Reference proteome</keyword>
<evidence type="ECO:0000256" key="5">
    <source>
        <dbReference type="RuleBase" id="RU003523"/>
    </source>
</evidence>
<evidence type="ECO:0000256" key="4">
    <source>
        <dbReference type="ARBA" id="ARBA00023239"/>
    </source>
</evidence>
<proteinExistence type="inferred from homology"/>
<comment type="similarity">
    <text evidence="1">Belongs to the HMG-CoA lyase family.</text>
</comment>
<organism evidence="7 8">
    <name type="scientific">Psychrobacillus mangrovi</name>
    <dbReference type="NCBI Taxonomy" id="3117745"/>
    <lineage>
        <taxon>Bacteria</taxon>
        <taxon>Bacillati</taxon>
        <taxon>Bacillota</taxon>
        <taxon>Bacilli</taxon>
        <taxon>Bacillales</taxon>
        <taxon>Bacillaceae</taxon>
        <taxon>Psychrobacillus</taxon>
    </lineage>
</organism>
<dbReference type="Pfam" id="PF00682">
    <property type="entry name" value="HMGL-like"/>
    <property type="match status" value="1"/>
</dbReference>
<dbReference type="Proteomes" id="UP001364890">
    <property type="component" value="Unassembled WGS sequence"/>
</dbReference>
<evidence type="ECO:0000256" key="2">
    <source>
        <dbReference type="ARBA" id="ARBA00022679"/>
    </source>
</evidence>
<dbReference type="InterPro" id="IPR043594">
    <property type="entry name" value="HMGL"/>
</dbReference>
<dbReference type="Gene3D" id="3.20.20.70">
    <property type="entry name" value="Aldolase class I"/>
    <property type="match status" value="1"/>
</dbReference>
<keyword evidence="4 7" id="KW-0456">Lyase</keyword>
<dbReference type="InterPro" id="IPR013785">
    <property type="entry name" value="Aldolase_TIM"/>
</dbReference>
<evidence type="ECO:0000259" key="6">
    <source>
        <dbReference type="PROSITE" id="PS50991"/>
    </source>
</evidence>
<evidence type="ECO:0000256" key="3">
    <source>
        <dbReference type="ARBA" id="ARBA00022723"/>
    </source>
</evidence>
<sequence>MNFPKRIQINEVVLRDGLQLEKKIVSVKEKKMLFDQLVKARLETIEFGSFVHPRLVPQMANSGELYSLISDEYKLLTMIALIPNLKGAVNAYSHGVKQVNFVFSASDTHNLQNVHKRTEESLKELETIQAFCTQKNIELNVSIATTFGCPFEGEVPTERIKSVLTKVISMHVKTITLADTTGMANPQQVYDLLVSLRSDFPEQKFNLHFHNTRGMGLSNILAGMQAGVDSYDTSLGGLGGCPFAPGATGNVCTEDVVHMLHSMGIETGLSLDELITASETLTKIVEHETPSYIRKAGPYNRKYPIPTTIK</sequence>
<gene>
    <name evidence="7" type="ORF">WAX74_03580</name>
</gene>
<comment type="similarity">
    <text evidence="5">Belongs to the alpha-IPM synthase/homocitrate synthase family.</text>
</comment>
<name>A0ABU8F144_9BACI</name>
<comment type="caution">
    <text evidence="7">The sequence shown here is derived from an EMBL/GenBank/DDBJ whole genome shotgun (WGS) entry which is preliminary data.</text>
</comment>
<dbReference type="PANTHER" id="PTHR42738">
    <property type="entry name" value="HYDROXYMETHYLGLUTARYL-COA LYASE"/>
    <property type="match status" value="1"/>
</dbReference>
<dbReference type="PROSITE" id="PS00815">
    <property type="entry name" value="AIPM_HOMOCIT_SYNTH_1"/>
    <property type="match status" value="1"/>
</dbReference>
<accession>A0ABU8F144</accession>
<feature type="domain" description="Pyruvate carboxyltransferase" evidence="6">
    <location>
        <begin position="7"/>
        <end position="275"/>
    </location>
</feature>
<dbReference type="PROSITE" id="PS50991">
    <property type="entry name" value="PYR_CT"/>
    <property type="match status" value="1"/>
</dbReference>
<protein>
    <submittedName>
        <fullName evidence="7">Hydroxymethylglutaryl-CoA lyase</fullName>
    </submittedName>
</protein>
<dbReference type="InterPro" id="IPR002034">
    <property type="entry name" value="AIPM/Hcit_synth_CS"/>
</dbReference>
<dbReference type="EMBL" id="JBAWSY010000002">
    <property type="protein sequence ID" value="MEI4768739.1"/>
    <property type="molecule type" value="Genomic_DNA"/>
</dbReference>
<evidence type="ECO:0000256" key="1">
    <source>
        <dbReference type="ARBA" id="ARBA00009405"/>
    </source>
</evidence>
<dbReference type="GO" id="GO:0016829">
    <property type="term" value="F:lyase activity"/>
    <property type="evidence" value="ECO:0007669"/>
    <property type="project" value="UniProtKB-KW"/>
</dbReference>
<reference evidence="7 8" key="1">
    <citation type="submission" date="2024-01" db="EMBL/GenBank/DDBJ databases">
        <title>Seven novel Bacillus-like species.</title>
        <authorList>
            <person name="Liu G."/>
        </authorList>
    </citation>
    <scope>NUCLEOTIDE SEQUENCE [LARGE SCALE GENOMIC DNA]</scope>
    <source>
        <strain evidence="7 8">FJAT-51614</strain>
    </source>
</reference>
<dbReference type="InterPro" id="IPR000891">
    <property type="entry name" value="PYR_CT"/>
</dbReference>
<evidence type="ECO:0000313" key="8">
    <source>
        <dbReference type="Proteomes" id="UP001364890"/>
    </source>
</evidence>
<dbReference type="CDD" id="cd07938">
    <property type="entry name" value="DRE_TIM_HMGL"/>
    <property type="match status" value="1"/>
</dbReference>
<evidence type="ECO:0000313" key="7">
    <source>
        <dbReference type="EMBL" id="MEI4768739.1"/>
    </source>
</evidence>
<dbReference type="PANTHER" id="PTHR42738:SF7">
    <property type="entry name" value="HYDROXYMETHYLGLUTARYL-COA LYASE"/>
    <property type="match status" value="1"/>
</dbReference>
<dbReference type="RefSeq" id="WP_336496294.1">
    <property type="nucleotide sequence ID" value="NZ_JBAWSY010000002.1"/>
</dbReference>
<keyword evidence="2 5" id="KW-0808">Transferase</keyword>
<dbReference type="SUPFAM" id="SSF51569">
    <property type="entry name" value="Aldolase"/>
    <property type="match status" value="1"/>
</dbReference>
<dbReference type="NCBIfam" id="NF004283">
    <property type="entry name" value="PRK05692.1"/>
    <property type="match status" value="1"/>
</dbReference>
<keyword evidence="3" id="KW-0479">Metal-binding</keyword>